<dbReference type="InterPro" id="IPR036188">
    <property type="entry name" value="FAD/NAD-bd_sf"/>
</dbReference>
<dbReference type="PANTHER" id="PTHR47356:SF2">
    <property type="entry name" value="FAD-BINDING DOMAIN-CONTAINING PROTEIN-RELATED"/>
    <property type="match status" value="1"/>
</dbReference>
<evidence type="ECO:0000256" key="1">
    <source>
        <dbReference type="ARBA" id="ARBA00001974"/>
    </source>
</evidence>
<evidence type="ECO:0000256" key="5">
    <source>
        <dbReference type="ARBA" id="ARBA00023002"/>
    </source>
</evidence>
<feature type="domain" description="FAD-binding" evidence="7">
    <location>
        <begin position="277"/>
        <end position="342"/>
    </location>
</feature>
<comment type="caution">
    <text evidence="8">The sequence shown here is derived from an EMBL/GenBank/DDBJ whole genome shotgun (WGS) entry which is preliminary data.</text>
</comment>
<comment type="similarity">
    <text evidence="2">Belongs to the paxM FAD-dependent monooxygenase family.</text>
</comment>
<organism evidence="8 9">
    <name type="scientific">Conoideocrella luteorostrata</name>
    <dbReference type="NCBI Taxonomy" id="1105319"/>
    <lineage>
        <taxon>Eukaryota</taxon>
        <taxon>Fungi</taxon>
        <taxon>Dikarya</taxon>
        <taxon>Ascomycota</taxon>
        <taxon>Pezizomycotina</taxon>
        <taxon>Sordariomycetes</taxon>
        <taxon>Hypocreomycetidae</taxon>
        <taxon>Hypocreales</taxon>
        <taxon>Clavicipitaceae</taxon>
        <taxon>Conoideocrella</taxon>
    </lineage>
</organism>
<dbReference type="PANTHER" id="PTHR47356">
    <property type="entry name" value="FAD-DEPENDENT MONOOXYGENASE ASQG-RELATED"/>
    <property type="match status" value="1"/>
</dbReference>
<dbReference type="InterPro" id="IPR002938">
    <property type="entry name" value="FAD-bd"/>
</dbReference>
<sequence>MRIIIIGAGPAGLIFAHCLTRAGIDDFIILERRREVVEELGSGILLWPHTIRIFDQLGNGLLDAARKMEPSLLETVRLDAKGKLITRGSFWHRLKENHGHPAMVFQRYQLIQLLYEKLPGREKVLCNKRIKAINESSSEVEVVCSDGCSYKCDILVGADGVHSMVRQLLGTCERSPIPDPLNLPEGVRTTFRAVCGISPLIPGLPPRTQIDIMQKDTIWQLLQSGDWVGWCFYRRLPQTTTKTSRFNDEDADEFVSQFQHQIMAEGSSVTFGDLWRSRKRAQVVDIEEGVLKEWHKGRVVLLGDATHKMSPNLGLGGNAAVESAVTLSNLLFSHVQNNGQSDMASIEPIFSEYQKRRMKRTQDCTHISGNILSFAWLAVYAIRFLCIFIPVEAVDRLLADWVLNWVSRDGEILKFAQECQHQSGRIAWRYPNTDETQRVFLTKTR</sequence>
<dbReference type="InterPro" id="IPR050562">
    <property type="entry name" value="FAD_mOase_fung"/>
</dbReference>
<protein>
    <recommendedName>
        <fullName evidence="7">FAD-binding domain-containing protein</fullName>
    </recommendedName>
</protein>
<proteinExistence type="inferred from homology"/>
<evidence type="ECO:0000313" key="8">
    <source>
        <dbReference type="EMBL" id="KAK2598022.1"/>
    </source>
</evidence>
<dbReference type="AlphaFoldDB" id="A0AAJ0CNN9"/>
<name>A0AAJ0CNN9_9HYPO</name>
<evidence type="ECO:0000256" key="6">
    <source>
        <dbReference type="ARBA" id="ARBA00023033"/>
    </source>
</evidence>
<keyword evidence="5" id="KW-0560">Oxidoreductase</keyword>
<keyword evidence="3" id="KW-0285">Flavoprotein</keyword>
<accession>A0AAJ0CNN9</accession>
<dbReference type="EMBL" id="JASWJB010000102">
    <property type="protein sequence ID" value="KAK2598022.1"/>
    <property type="molecule type" value="Genomic_DNA"/>
</dbReference>
<dbReference type="Proteomes" id="UP001251528">
    <property type="component" value="Unassembled WGS sequence"/>
</dbReference>
<dbReference type="GO" id="GO:0004497">
    <property type="term" value="F:monooxygenase activity"/>
    <property type="evidence" value="ECO:0007669"/>
    <property type="project" value="UniProtKB-KW"/>
</dbReference>
<evidence type="ECO:0000256" key="3">
    <source>
        <dbReference type="ARBA" id="ARBA00022630"/>
    </source>
</evidence>
<reference evidence="8" key="1">
    <citation type="submission" date="2023-06" db="EMBL/GenBank/DDBJ databases">
        <title>Conoideocrella luteorostrata (Hypocreales: Clavicipitaceae), a potential biocontrol fungus for elongate hemlock scale in United States Christmas tree production areas.</title>
        <authorList>
            <person name="Barrett H."/>
            <person name="Lovett B."/>
            <person name="Macias A.M."/>
            <person name="Stajich J.E."/>
            <person name="Kasson M.T."/>
        </authorList>
    </citation>
    <scope>NUCLEOTIDE SEQUENCE</scope>
    <source>
        <strain evidence="8">ARSEF 14590</strain>
    </source>
</reference>
<dbReference type="GO" id="GO:0071949">
    <property type="term" value="F:FAD binding"/>
    <property type="evidence" value="ECO:0007669"/>
    <property type="project" value="InterPro"/>
</dbReference>
<evidence type="ECO:0000313" key="9">
    <source>
        <dbReference type="Proteomes" id="UP001251528"/>
    </source>
</evidence>
<evidence type="ECO:0000256" key="2">
    <source>
        <dbReference type="ARBA" id="ARBA00007992"/>
    </source>
</evidence>
<keyword evidence="9" id="KW-1185">Reference proteome</keyword>
<keyword evidence="4" id="KW-0274">FAD</keyword>
<evidence type="ECO:0000259" key="7">
    <source>
        <dbReference type="Pfam" id="PF01494"/>
    </source>
</evidence>
<feature type="domain" description="FAD-binding" evidence="7">
    <location>
        <begin position="3"/>
        <end position="171"/>
    </location>
</feature>
<gene>
    <name evidence="8" type="ORF">QQS21_005859</name>
</gene>
<comment type="cofactor">
    <cofactor evidence="1">
        <name>FAD</name>
        <dbReference type="ChEBI" id="CHEBI:57692"/>
    </cofactor>
</comment>
<evidence type="ECO:0000256" key="4">
    <source>
        <dbReference type="ARBA" id="ARBA00022827"/>
    </source>
</evidence>
<dbReference type="PRINTS" id="PR00420">
    <property type="entry name" value="RNGMNOXGNASE"/>
</dbReference>
<dbReference type="Gene3D" id="3.50.50.60">
    <property type="entry name" value="FAD/NAD(P)-binding domain"/>
    <property type="match status" value="1"/>
</dbReference>
<dbReference type="SUPFAM" id="SSF51905">
    <property type="entry name" value="FAD/NAD(P)-binding domain"/>
    <property type="match status" value="1"/>
</dbReference>
<keyword evidence="6" id="KW-0503">Monooxygenase</keyword>
<dbReference type="Pfam" id="PF01494">
    <property type="entry name" value="FAD_binding_3"/>
    <property type="match status" value="2"/>
</dbReference>